<accession>A0A0L7L114</accession>
<gene>
    <name evidence="1" type="ORF">OBRU01_17299</name>
</gene>
<reference evidence="1 2" key="1">
    <citation type="journal article" date="2015" name="Genome Biol. Evol.">
        <title>The genome of winter moth (Operophtera brumata) provides a genomic perspective on sexual dimorphism and phenology.</title>
        <authorList>
            <person name="Derks M.F."/>
            <person name="Smit S."/>
            <person name="Salis L."/>
            <person name="Schijlen E."/>
            <person name="Bossers A."/>
            <person name="Mateman C."/>
            <person name="Pijl A.S."/>
            <person name="de Ridder D."/>
            <person name="Groenen M.A."/>
            <person name="Visser M.E."/>
            <person name="Megens H.J."/>
        </authorList>
    </citation>
    <scope>NUCLEOTIDE SEQUENCE [LARGE SCALE GENOMIC DNA]</scope>
    <source>
        <strain evidence="1">WM2013NL</strain>
        <tissue evidence="1">Head and thorax</tissue>
    </source>
</reference>
<evidence type="ECO:0000313" key="2">
    <source>
        <dbReference type="Proteomes" id="UP000037510"/>
    </source>
</evidence>
<feature type="non-terminal residue" evidence="1">
    <location>
        <position position="1"/>
    </location>
</feature>
<keyword evidence="2" id="KW-1185">Reference proteome</keyword>
<comment type="caution">
    <text evidence="1">The sequence shown here is derived from an EMBL/GenBank/DDBJ whole genome shotgun (WGS) entry which is preliminary data.</text>
</comment>
<evidence type="ECO:0000313" key="1">
    <source>
        <dbReference type="EMBL" id="KOB69115.1"/>
    </source>
</evidence>
<name>A0A0L7L114_OPEBR</name>
<sequence>MCLYFYSRHRLRYFKSKGVKTLPPIPFLGNLAAATFGKENFVETISCPGTRN</sequence>
<organism evidence="1 2">
    <name type="scientific">Operophtera brumata</name>
    <name type="common">Winter moth</name>
    <name type="synonym">Phalaena brumata</name>
    <dbReference type="NCBI Taxonomy" id="104452"/>
    <lineage>
        <taxon>Eukaryota</taxon>
        <taxon>Metazoa</taxon>
        <taxon>Ecdysozoa</taxon>
        <taxon>Arthropoda</taxon>
        <taxon>Hexapoda</taxon>
        <taxon>Insecta</taxon>
        <taxon>Pterygota</taxon>
        <taxon>Neoptera</taxon>
        <taxon>Endopterygota</taxon>
        <taxon>Lepidoptera</taxon>
        <taxon>Glossata</taxon>
        <taxon>Ditrysia</taxon>
        <taxon>Geometroidea</taxon>
        <taxon>Geometridae</taxon>
        <taxon>Larentiinae</taxon>
        <taxon>Operophtera</taxon>
    </lineage>
</organism>
<dbReference type="AlphaFoldDB" id="A0A0L7L114"/>
<protein>
    <submittedName>
        <fullName evidence="1">Cytochrome P450 CYP9AJ3</fullName>
    </submittedName>
</protein>
<dbReference type="Proteomes" id="UP000037510">
    <property type="component" value="Unassembled WGS sequence"/>
</dbReference>
<dbReference type="EMBL" id="JTDY01003708">
    <property type="protein sequence ID" value="KOB69115.1"/>
    <property type="molecule type" value="Genomic_DNA"/>
</dbReference>
<proteinExistence type="predicted"/>